<dbReference type="InterPro" id="IPR009014">
    <property type="entry name" value="Transketo_C/PFOR_II"/>
</dbReference>
<dbReference type="PANTHER" id="PTHR43825">
    <property type="entry name" value="PYRUVATE DEHYDROGENASE E1 COMPONENT"/>
    <property type="match status" value="1"/>
</dbReference>
<dbReference type="Gene3D" id="3.40.50.970">
    <property type="match status" value="1"/>
</dbReference>
<dbReference type="SUPFAM" id="SSF52518">
    <property type="entry name" value="Thiamin diphosphate-binding fold (THDP-binding)"/>
    <property type="match status" value="1"/>
</dbReference>
<evidence type="ECO:0000313" key="2">
    <source>
        <dbReference type="EMBL" id="MCZ8382171.1"/>
    </source>
</evidence>
<comment type="caution">
    <text evidence="2">The sequence shown here is derived from an EMBL/GenBank/DDBJ whole genome shotgun (WGS) entry which is preliminary data.</text>
</comment>
<evidence type="ECO:0000313" key="3">
    <source>
        <dbReference type="Proteomes" id="UP001142153"/>
    </source>
</evidence>
<dbReference type="InterPro" id="IPR033248">
    <property type="entry name" value="Transketolase_C"/>
</dbReference>
<accession>A0ABT4Q086</accession>
<proteinExistence type="predicted"/>
<dbReference type="InterPro" id="IPR051157">
    <property type="entry name" value="PDH/Transketolase"/>
</dbReference>
<name>A0ABT4Q086_9MYCO</name>
<dbReference type="CDD" id="cd07033">
    <property type="entry name" value="TPP_PYR_DXS_TK_like"/>
    <property type="match status" value="1"/>
</dbReference>
<dbReference type="Proteomes" id="UP001142153">
    <property type="component" value="Unassembled WGS sequence"/>
</dbReference>
<feature type="domain" description="Transketolase-like pyrimidine-binding" evidence="1">
    <location>
        <begin position="22"/>
        <end position="186"/>
    </location>
</feature>
<evidence type="ECO:0000259" key="1">
    <source>
        <dbReference type="SMART" id="SM00861"/>
    </source>
</evidence>
<dbReference type="Pfam" id="PF02779">
    <property type="entry name" value="Transket_pyr"/>
    <property type="match status" value="1"/>
</dbReference>
<gene>
    <name evidence="2" type="ORF">O6P37_25200</name>
</gene>
<dbReference type="InterPro" id="IPR029061">
    <property type="entry name" value="THDP-binding"/>
</dbReference>
<organism evidence="2 3">
    <name type="scientific">Mycobacterium hippophais</name>
    <dbReference type="NCBI Taxonomy" id="3016340"/>
    <lineage>
        <taxon>Bacteria</taxon>
        <taxon>Bacillati</taxon>
        <taxon>Actinomycetota</taxon>
        <taxon>Actinomycetes</taxon>
        <taxon>Mycobacteriales</taxon>
        <taxon>Mycobacteriaceae</taxon>
        <taxon>Mycobacterium</taxon>
    </lineage>
</organism>
<dbReference type="SMART" id="SM00861">
    <property type="entry name" value="Transket_pyr"/>
    <property type="match status" value="1"/>
</dbReference>
<dbReference type="Gene3D" id="3.40.50.920">
    <property type="match status" value="1"/>
</dbReference>
<dbReference type="Pfam" id="PF02780">
    <property type="entry name" value="Transketolase_C"/>
    <property type="match status" value="1"/>
</dbReference>
<dbReference type="PANTHER" id="PTHR43825:SF1">
    <property type="entry name" value="TRANSKETOLASE-LIKE PYRIMIDINE-BINDING DOMAIN-CONTAINING PROTEIN"/>
    <property type="match status" value="1"/>
</dbReference>
<dbReference type="EMBL" id="JAPZPY010000015">
    <property type="protein sequence ID" value="MCZ8382171.1"/>
    <property type="molecule type" value="Genomic_DNA"/>
</dbReference>
<protein>
    <submittedName>
        <fullName evidence="2">Transketolase family protein</fullName>
    </submittedName>
</protein>
<keyword evidence="3" id="KW-1185">Reference proteome</keyword>
<dbReference type="RefSeq" id="WP_269896642.1">
    <property type="nucleotide sequence ID" value="NZ_JAPZPY010000015.1"/>
</dbReference>
<reference evidence="2" key="1">
    <citation type="submission" date="2022-12" db="EMBL/GenBank/DDBJ databases">
        <authorList>
            <person name="Deng Y."/>
            <person name="Zhang Y.-Q."/>
        </authorList>
    </citation>
    <scope>NUCLEOTIDE SEQUENCE</scope>
    <source>
        <strain evidence="2">CPCC 205372</strain>
    </source>
</reference>
<dbReference type="SUPFAM" id="SSF52922">
    <property type="entry name" value="TK C-terminal domain-like"/>
    <property type="match status" value="1"/>
</dbReference>
<dbReference type="InterPro" id="IPR005475">
    <property type="entry name" value="Transketolase-like_Pyr-bd"/>
</dbReference>
<sequence>MTSVAPLRTSAMIASFADPGQRTTPAPFGHALVEAAKADERIVGLTADLGKYTDMHIFAKAFPDRYFQMGMAEQLLFGAAAGMAETGLIPFASTYSVFAARRAYDFICLDIAEPGLNVNIIGGLPGLTTGYGPSHQATEDMAIFRGVPGLTIVDPCDSVDIAQAVPQLAEHDGPTYLRLLRGQVPTVLDEYDYTFELGRAKVLRPGADVVFVSSGLMTMRALLAAEELAGHNVDVAVVHTPTIKPFDAETVLREIDSDRLAVTLENHTVIGGLFETVAAEAVRRGVHRTVVPIALPDEFLAAGALPTLHDRYGLSTRRIVASVLDRL</sequence>